<dbReference type="AlphaFoldDB" id="A0AA37WJL8"/>
<reference evidence="2" key="2">
    <citation type="submission" date="2023-01" db="EMBL/GenBank/DDBJ databases">
        <title>Draft genome sequence of Agaribacter marinus strain NBRC 110023.</title>
        <authorList>
            <person name="Sun Q."/>
            <person name="Mori K."/>
        </authorList>
    </citation>
    <scope>NUCLEOTIDE SEQUENCE</scope>
    <source>
        <strain evidence="2">NBRC 110023</strain>
    </source>
</reference>
<proteinExistence type="predicted"/>
<dbReference type="CDD" id="cd16329">
    <property type="entry name" value="LolA_like"/>
    <property type="match status" value="1"/>
</dbReference>
<dbReference type="Proteomes" id="UP001156601">
    <property type="component" value="Unassembled WGS sequence"/>
</dbReference>
<evidence type="ECO:0000313" key="2">
    <source>
        <dbReference type="EMBL" id="GLR70309.1"/>
    </source>
</evidence>
<comment type="caution">
    <text evidence="2">The sequence shown here is derived from an EMBL/GenBank/DDBJ whole genome shotgun (WGS) entry which is preliminary data.</text>
</comment>
<organism evidence="2 3">
    <name type="scientific">Agaribacter marinus</name>
    <dbReference type="NCBI Taxonomy" id="1431249"/>
    <lineage>
        <taxon>Bacteria</taxon>
        <taxon>Pseudomonadati</taxon>
        <taxon>Pseudomonadota</taxon>
        <taxon>Gammaproteobacteria</taxon>
        <taxon>Alteromonadales</taxon>
        <taxon>Alteromonadaceae</taxon>
        <taxon>Agaribacter</taxon>
    </lineage>
</organism>
<dbReference type="Pfam" id="PF17131">
    <property type="entry name" value="LolA_like"/>
    <property type="match status" value="1"/>
</dbReference>
<name>A0AA37WJL8_9ALTE</name>
<dbReference type="InterPro" id="IPR033399">
    <property type="entry name" value="TP_0789-like"/>
</dbReference>
<dbReference type="EMBL" id="BSOT01000005">
    <property type="protein sequence ID" value="GLR70309.1"/>
    <property type="molecule type" value="Genomic_DNA"/>
</dbReference>
<reference evidence="2" key="1">
    <citation type="journal article" date="2014" name="Int. J. Syst. Evol. Microbiol.">
        <title>Complete genome sequence of Corynebacterium casei LMG S-19264T (=DSM 44701T), isolated from a smear-ripened cheese.</title>
        <authorList>
            <consortium name="US DOE Joint Genome Institute (JGI-PGF)"/>
            <person name="Walter F."/>
            <person name="Albersmeier A."/>
            <person name="Kalinowski J."/>
            <person name="Ruckert C."/>
        </authorList>
    </citation>
    <scope>NUCLEOTIDE SEQUENCE</scope>
    <source>
        <strain evidence="2">NBRC 110023</strain>
    </source>
</reference>
<accession>A0AA37WJL8</accession>
<protein>
    <submittedName>
        <fullName evidence="2">Membrane protein</fullName>
    </submittedName>
</protein>
<keyword evidence="3" id="KW-1185">Reference proteome</keyword>
<evidence type="ECO:0000259" key="1">
    <source>
        <dbReference type="Pfam" id="PF17131"/>
    </source>
</evidence>
<evidence type="ECO:0000313" key="3">
    <source>
        <dbReference type="Proteomes" id="UP001156601"/>
    </source>
</evidence>
<gene>
    <name evidence="2" type="ORF">GCM10007852_12170</name>
</gene>
<feature type="domain" description="Uncharacterized protein TP-0789" evidence="1">
    <location>
        <begin position="90"/>
        <end position="272"/>
    </location>
</feature>
<dbReference type="RefSeq" id="WP_284216612.1">
    <property type="nucleotide sequence ID" value="NZ_BSOT01000005.1"/>
</dbReference>
<dbReference type="Gene3D" id="2.50.20.10">
    <property type="entry name" value="Lipoprotein localisation LolA/LolB/LppX"/>
    <property type="match status" value="1"/>
</dbReference>
<sequence length="274" mass="31696">MLFIKNTLKAHLSKQVLPVVLLVSTFTISFGVVAETPEEQGLAISKEAKNRDKGWQDNSANMRMVLRNKQGEESVREIVTKTLEVENDGDKALTIFNQPRDVKGTAFLSFSHPVGPDDQWLYLPALKRVKRISSSNKSGPFMGTEFSFEDLSSFEVEKYTYKYIGDETLNGLDNFVVEQYPVDENSGYTRRIVWLDKDEYRIQKTDFYDRKNSLLKTLTFQDYQQYLSKYWRANKAEMINHQTGKSTTLEWTNYAFKTGLQDADFNRNALKRAK</sequence>